<accession>A0A4P9ZKM8</accession>
<feature type="region of interest" description="Disordered" evidence="1">
    <location>
        <begin position="34"/>
        <end position="58"/>
    </location>
</feature>
<feature type="region of interest" description="Disordered" evidence="1">
    <location>
        <begin position="172"/>
        <end position="192"/>
    </location>
</feature>
<evidence type="ECO:0000313" key="4">
    <source>
        <dbReference type="Proteomes" id="UP000268162"/>
    </source>
</evidence>
<organism evidence="3 4">
    <name type="scientific">Dimargaris cristalligena</name>
    <dbReference type="NCBI Taxonomy" id="215637"/>
    <lineage>
        <taxon>Eukaryota</taxon>
        <taxon>Fungi</taxon>
        <taxon>Fungi incertae sedis</taxon>
        <taxon>Zoopagomycota</taxon>
        <taxon>Kickxellomycotina</taxon>
        <taxon>Dimargaritomycetes</taxon>
        <taxon>Dimargaritales</taxon>
        <taxon>Dimargaritaceae</taxon>
        <taxon>Dimargaris</taxon>
    </lineage>
</organism>
<reference evidence="4" key="1">
    <citation type="journal article" date="2018" name="Nat. Microbiol.">
        <title>Leveraging single-cell genomics to expand the fungal tree of life.</title>
        <authorList>
            <person name="Ahrendt S.R."/>
            <person name="Quandt C.A."/>
            <person name="Ciobanu D."/>
            <person name="Clum A."/>
            <person name="Salamov A."/>
            <person name="Andreopoulos B."/>
            <person name="Cheng J.F."/>
            <person name="Woyke T."/>
            <person name="Pelin A."/>
            <person name="Henrissat B."/>
            <person name="Reynolds N.K."/>
            <person name="Benny G.L."/>
            <person name="Smith M.E."/>
            <person name="James T.Y."/>
            <person name="Grigoriev I.V."/>
        </authorList>
    </citation>
    <scope>NUCLEOTIDE SEQUENCE [LARGE SCALE GENOMIC DNA]</scope>
    <source>
        <strain evidence="4">RSA 468</strain>
    </source>
</reference>
<evidence type="ECO:0000256" key="1">
    <source>
        <dbReference type="SAM" id="MobiDB-lite"/>
    </source>
</evidence>
<proteinExistence type="predicted"/>
<feature type="signal peptide" evidence="2">
    <location>
        <begin position="1"/>
        <end position="27"/>
    </location>
</feature>
<feature type="chain" id="PRO_5021001619" evidence="2">
    <location>
        <begin position="28"/>
        <end position="192"/>
    </location>
</feature>
<sequence>MAKIIVSKTGWAIACLMASSLSLLSMGTPLPPSDSVDYSPLNEPQGTTTGDQSEGGRQNWPQILAMLFDGSEFTGTSYLDSNYQNGQGTRTMRVGKRPATVIPQTTPYDRSSPVLASTGGHPSSNELTLEQLRATLSDGSELAATDQPDPNDPKWLATLAYLQKAHTRFQWDHQSTTVRRVSPPDFNQARPG</sequence>
<feature type="region of interest" description="Disordered" evidence="1">
    <location>
        <begin position="102"/>
        <end position="125"/>
    </location>
</feature>
<gene>
    <name evidence="3" type="ORF">BJ085DRAFT_32344</name>
</gene>
<dbReference type="EMBL" id="ML003541">
    <property type="protein sequence ID" value="RKP33814.1"/>
    <property type="molecule type" value="Genomic_DNA"/>
</dbReference>
<dbReference type="AlphaFoldDB" id="A0A4P9ZKM8"/>
<feature type="compositionally biased region" description="Polar residues" evidence="1">
    <location>
        <begin position="42"/>
        <end position="58"/>
    </location>
</feature>
<evidence type="ECO:0000313" key="3">
    <source>
        <dbReference type="EMBL" id="RKP33814.1"/>
    </source>
</evidence>
<protein>
    <submittedName>
        <fullName evidence="3">Uncharacterized protein</fullName>
    </submittedName>
</protein>
<name>A0A4P9ZKM8_9FUNG</name>
<dbReference type="Proteomes" id="UP000268162">
    <property type="component" value="Unassembled WGS sequence"/>
</dbReference>
<keyword evidence="2" id="KW-0732">Signal</keyword>
<keyword evidence="4" id="KW-1185">Reference proteome</keyword>
<evidence type="ECO:0000256" key="2">
    <source>
        <dbReference type="SAM" id="SignalP"/>
    </source>
</evidence>